<keyword evidence="1" id="KW-0808">Transferase</keyword>
<dbReference type="Proteomes" id="UP000740883">
    <property type="component" value="Unassembled WGS sequence"/>
</dbReference>
<protein>
    <submittedName>
        <fullName evidence="8">Transposon Ty3-I Gag-Pol polyprotein</fullName>
    </submittedName>
</protein>
<dbReference type="GO" id="GO:0004519">
    <property type="term" value="F:endonuclease activity"/>
    <property type="evidence" value="ECO:0007669"/>
    <property type="project" value="UniProtKB-KW"/>
</dbReference>
<dbReference type="Gene3D" id="2.40.70.10">
    <property type="entry name" value="Acid Proteases"/>
    <property type="match status" value="1"/>
</dbReference>
<keyword evidence="3" id="KW-0540">Nuclease</keyword>
<keyword evidence="6" id="KW-0378">Hydrolase</keyword>
<dbReference type="Gene3D" id="3.30.70.270">
    <property type="match status" value="1"/>
</dbReference>
<dbReference type="GO" id="GO:0004190">
    <property type="term" value="F:aspartic-type endopeptidase activity"/>
    <property type="evidence" value="ECO:0007669"/>
    <property type="project" value="UniProtKB-KW"/>
</dbReference>
<dbReference type="CDD" id="cd00303">
    <property type="entry name" value="retropepsin_like"/>
    <property type="match status" value="1"/>
</dbReference>
<evidence type="ECO:0000313" key="8">
    <source>
        <dbReference type="EMBL" id="KAF9760649.1"/>
    </source>
</evidence>
<dbReference type="InterPro" id="IPR043502">
    <property type="entry name" value="DNA/RNA_pol_sf"/>
</dbReference>
<evidence type="ECO:0000256" key="2">
    <source>
        <dbReference type="ARBA" id="ARBA00022695"/>
    </source>
</evidence>
<dbReference type="InterPro" id="IPR018061">
    <property type="entry name" value="Retropepsins"/>
</dbReference>
<gene>
    <name evidence="8" type="primary">TY3B-I_4</name>
    <name evidence="8" type="ORF">NGRA_3065</name>
</gene>
<reference evidence="8 9" key="1">
    <citation type="journal article" date="2020" name="Genome Biol. Evol.">
        <title>Comparative genomics of strictly vertically transmitted, feminizing microsporidia endosymbionts of amphipod crustaceans.</title>
        <authorList>
            <person name="Cormier A."/>
            <person name="Chebbi M.A."/>
            <person name="Giraud I."/>
            <person name="Wattier R."/>
            <person name="Teixeira M."/>
            <person name="Gilbert C."/>
            <person name="Rigaud T."/>
            <person name="Cordaux R."/>
        </authorList>
    </citation>
    <scope>NUCLEOTIDE SEQUENCE [LARGE SCALE GENOMIC DNA]</scope>
    <source>
        <strain evidence="8 9">Ou3-Ou53</strain>
    </source>
</reference>
<sequence>MENSNKQFSNMATAIKAAKPFEGEVTQDVTNWIRDTLLVCEISNLEEREIIQVLMLSMRGKALSWAAQTLRGNLGSLTVEELIGAMEKRFGAQKNSDITLSRFLSTQTPQTREEFTEMLKDATTICTRKLISMEALAQMIVNKAPTEIKSLLYQTALSATNWDNFVQRAEEMAWIAYPDKILTRVESEILTQRSIQLINSRRGSGKYAQKKRCILHGECGHATKECNKLTEILNRERQGMRRKNRIDMMEQSKTDEEETDDITNKEFTCSLNTKHQSNNPFLISINIKGRNRQCLLDTGADVSIVGIEDLSQPEHKISTFVGKVRNASDQIMNIKGICKKVRIKALGEEIIFSPLVMERTKYVILGIDVIKKWPQIMKKAWHRSGYQKEILAITTSDNKTDRIIKEYEEIFKTEIGEYNLCTAGTHSIDTGNRKPTYQRNLRNPVHFEKEITEEVNQLLERGIIQHSKSPWCSRTVPVRKPDGTIRLCIDYRALNATTTKDKYPLPRIDEILDDLAGAAVFSTLDATSGYYQLAMEESDKQKTAFAWKGAYMSSIECRLAYVMRQPHSKGQWTTFSEKKIEILLYHIRMT</sequence>
<accession>A0A9P6GVZ9</accession>
<evidence type="ECO:0000256" key="3">
    <source>
        <dbReference type="ARBA" id="ARBA00022722"/>
    </source>
</evidence>
<dbReference type="InterPro" id="IPR048270">
    <property type="entry name" value="PNMA_C"/>
</dbReference>
<evidence type="ECO:0000259" key="7">
    <source>
        <dbReference type="PROSITE" id="PS50175"/>
    </source>
</evidence>
<dbReference type="PANTHER" id="PTHR37984">
    <property type="entry name" value="PROTEIN CBG26694"/>
    <property type="match status" value="1"/>
</dbReference>
<dbReference type="Gene3D" id="3.10.10.10">
    <property type="entry name" value="HIV Type 1 Reverse Transcriptase, subunit A, domain 1"/>
    <property type="match status" value="1"/>
</dbReference>
<evidence type="ECO:0000256" key="6">
    <source>
        <dbReference type="ARBA" id="ARBA00022801"/>
    </source>
</evidence>
<dbReference type="PROSITE" id="PS50175">
    <property type="entry name" value="ASP_PROT_RETROV"/>
    <property type="match status" value="1"/>
</dbReference>
<dbReference type="GO" id="GO:0006508">
    <property type="term" value="P:proteolysis"/>
    <property type="evidence" value="ECO:0007669"/>
    <property type="project" value="InterPro"/>
</dbReference>
<dbReference type="GO" id="GO:0016779">
    <property type="term" value="F:nucleotidyltransferase activity"/>
    <property type="evidence" value="ECO:0007669"/>
    <property type="project" value="UniProtKB-KW"/>
</dbReference>
<dbReference type="SUPFAM" id="SSF50630">
    <property type="entry name" value="Acid proteases"/>
    <property type="match status" value="1"/>
</dbReference>
<dbReference type="Pfam" id="PF00077">
    <property type="entry name" value="RVP"/>
    <property type="match status" value="1"/>
</dbReference>
<evidence type="ECO:0000256" key="4">
    <source>
        <dbReference type="ARBA" id="ARBA00022750"/>
    </source>
</evidence>
<keyword evidence="4" id="KW-0645">Protease</keyword>
<dbReference type="PANTHER" id="PTHR37984:SF5">
    <property type="entry name" value="PROTEIN NYNRIN-LIKE"/>
    <property type="match status" value="1"/>
</dbReference>
<evidence type="ECO:0000256" key="5">
    <source>
        <dbReference type="ARBA" id="ARBA00022759"/>
    </source>
</evidence>
<dbReference type="OrthoDB" id="2195731at2759"/>
<dbReference type="SUPFAM" id="SSF56672">
    <property type="entry name" value="DNA/RNA polymerases"/>
    <property type="match status" value="1"/>
</dbReference>
<dbReference type="CDD" id="cd01647">
    <property type="entry name" value="RT_LTR"/>
    <property type="match status" value="1"/>
</dbReference>
<proteinExistence type="predicted"/>
<dbReference type="InterPro" id="IPR001969">
    <property type="entry name" value="Aspartic_peptidase_AS"/>
</dbReference>
<dbReference type="InterPro" id="IPR021109">
    <property type="entry name" value="Peptidase_aspartic_dom_sf"/>
</dbReference>
<dbReference type="AlphaFoldDB" id="A0A9P6GVZ9"/>
<comment type="caution">
    <text evidence="8">The sequence shown here is derived from an EMBL/GenBank/DDBJ whole genome shotgun (WGS) entry which is preliminary data.</text>
</comment>
<keyword evidence="9" id="KW-1185">Reference proteome</keyword>
<keyword evidence="2" id="KW-0548">Nucleotidyltransferase</keyword>
<name>A0A9P6GVZ9_9MICR</name>
<dbReference type="EMBL" id="SBJO01000554">
    <property type="protein sequence ID" value="KAF9760649.1"/>
    <property type="molecule type" value="Genomic_DNA"/>
</dbReference>
<feature type="domain" description="Peptidase A2" evidence="7">
    <location>
        <begin position="292"/>
        <end position="369"/>
    </location>
</feature>
<keyword evidence="5" id="KW-0255">Endonuclease</keyword>
<dbReference type="InterPro" id="IPR000477">
    <property type="entry name" value="RT_dom"/>
</dbReference>
<dbReference type="PROSITE" id="PS00141">
    <property type="entry name" value="ASP_PROTEASE"/>
    <property type="match status" value="1"/>
</dbReference>
<keyword evidence="4" id="KW-0064">Aspartyl protease</keyword>
<evidence type="ECO:0000313" key="9">
    <source>
        <dbReference type="Proteomes" id="UP000740883"/>
    </source>
</evidence>
<dbReference type="Pfam" id="PF00078">
    <property type="entry name" value="RVT_1"/>
    <property type="match status" value="1"/>
</dbReference>
<dbReference type="InterPro" id="IPR050951">
    <property type="entry name" value="Retrovirus_Pol_polyprotein"/>
</dbReference>
<evidence type="ECO:0000256" key="1">
    <source>
        <dbReference type="ARBA" id="ARBA00022679"/>
    </source>
</evidence>
<dbReference type="Pfam" id="PF14893">
    <property type="entry name" value="PNMA"/>
    <property type="match status" value="1"/>
</dbReference>
<dbReference type="InterPro" id="IPR043128">
    <property type="entry name" value="Rev_trsase/Diguanyl_cyclase"/>
</dbReference>
<dbReference type="InterPro" id="IPR001995">
    <property type="entry name" value="Peptidase_A2_cat"/>
</dbReference>
<organism evidence="8 9">
    <name type="scientific">Nosema granulosis</name>
    <dbReference type="NCBI Taxonomy" id="83296"/>
    <lineage>
        <taxon>Eukaryota</taxon>
        <taxon>Fungi</taxon>
        <taxon>Fungi incertae sedis</taxon>
        <taxon>Microsporidia</taxon>
        <taxon>Nosematidae</taxon>
        <taxon>Nosema</taxon>
    </lineage>
</organism>